<name>A0A7V9W412_9GAMM</name>
<organism evidence="2 4">
    <name type="scientific">Billgrantia kenyensis</name>
    <dbReference type="NCBI Taxonomy" id="321266"/>
    <lineage>
        <taxon>Bacteria</taxon>
        <taxon>Pseudomonadati</taxon>
        <taxon>Pseudomonadota</taxon>
        <taxon>Gammaproteobacteria</taxon>
        <taxon>Oceanospirillales</taxon>
        <taxon>Halomonadaceae</taxon>
        <taxon>Billgrantia</taxon>
    </lineage>
</organism>
<feature type="region of interest" description="Disordered" evidence="1">
    <location>
        <begin position="425"/>
        <end position="467"/>
    </location>
</feature>
<gene>
    <name evidence="2" type="ORF">H1D44_17385</name>
    <name evidence="3" type="ORF">HOP48_06560</name>
</gene>
<dbReference type="EMBL" id="JACEFT010000029">
    <property type="protein sequence ID" value="MBA2780664.1"/>
    <property type="molecule type" value="Genomic_DNA"/>
</dbReference>
<protein>
    <recommendedName>
        <fullName evidence="6">Stress response protein</fullName>
    </recommendedName>
</protein>
<dbReference type="AlphaFoldDB" id="A0A7V9W412"/>
<reference evidence="2 4" key="2">
    <citation type="submission" date="2020-07" db="EMBL/GenBank/DDBJ databases">
        <title>Identification of Halomonas strains.</title>
        <authorList>
            <person name="Xiao Z."/>
            <person name="Shen J."/>
        </authorList>
    </citation>
    <scope>NUCLEOTIDE SEQUENCE [LARGE SCALE GENOMIC DNA]</scope>
    <source>
        <strain evidence="2 4">DSM 17331</strain>
    </source>
</reference>
<keyword evidence="5" id="KW-1185">Reference proteome</keyword>
<evidence type="ECO:0000313" key="2">
    <source>
        <dbReference type="EMBL" id="MBA2780664.1"/>
    </source>
</evidence>
<evidence type="ECO:0000313" key="3">
    <source>
        <dbReference type="EMBL" id="MCG6661212.1"/>
    </source>
</evidence>
<comment type="caution">
    <text evidence="2">The sequence shown here is derived from an EMBL/GenBank/DDBJ whole genome shotgun (WGS) entry which is preliminary data.</text>
</comment>
<evidence type="ECO:0000313" key="5">
    <source>
        <dbReference type="Proteomes" id="UP000814353"/>
    </source>
</evidence>
<evidence type="ECO:0000313" key="4">
    <source>
        <dbReference type="Proteomes" id="UP000518091"/>
    </source>
</evidence>
<reference evidence="3 5" key="1">
    <citation type="submission" date="2020-05" db="EMBL/GenBank/DDBJ databases">
        <title>Comparative genomic analysis of denitrifying bacteria from Halomonas genus.</title>
        <authorList>
            <person name="Wang L."/>
            <person name="Shao Z."/>
        </authorList>
    </citation>
    <scope>NUCLEOTIDE SEQUENCE [LARGE SCALE GENOMIC DNA]</scope>
    <source>
        <strain evidence="3 5">DSM 17331</strain>
    </source>
</reference>
<accession>A0A7V9W412</accession>
<proteinExistence type="predicted"/>
<evidence type="ECO:0000256" key="1">
    <source>
        <dbReference type="SAM" id="MobiDB-lite"/>
    </source>
</evidence>
<dbReference type="EMBL" id="JABFUB010000003">
    <property type="protein sequence ID" value="MCG6661212.1"/>
    <property type="molecule type" value="Genomic_DNA"/>
</dbReference>
<sequence length="467" mass="52057">MMERPDFVKRADVARLIPVVADTSREQRAASVLLAALRGVHEFRQQMLASLGVRVGSRAALGAWTEIVLEAEPDAAKNDRPDGLLVLKSGRKTWTALIEAKIGNAEVGEEQLKQYLLQAKRHKVDAVITITNQFVAMPSHHPVKVPKSMLKGIELYHWSWMYAVTQATLLLESGEIASPDQRFLLEEVLRYLNHESSGITRFDSMNREWKEVVGKVKSGAVLGKNTEEVENTVSSWHQEQRDLCLVMSRQLGRPVKLKLPRAHRTDPVARLKEDCELLAKEKVLSCCLDVPDAAADLNVIADLTKRTITCSMRLAAPQDKKRSSARVNWLAKQLSRAETESMFVKAVRPGRAEESQETLARVLEDATTLESPATDVVPSAFEIFYMADLGHRFAGNKIFIEELEKAVPHFYQQVGQRLRAWVAPPPKLHRRDPAVQSEDEADESLELAAAEMPPSASPLTKIGTGQA</sequence>
<evidence type="ECO:0008006" key="6">
    <source>
        <dbReference type="Google" id="ProtNLM"/>
    </source>
</evidence>
<dbReference type="Proteomes" id="UP000814353">
    <property type="component" value="Unassembled WGS sequence"/>
</dbReference>
<dbReference type="Proteomes" id="UP000518091">
    <property type="component" value="Unassembled WGS sequence"/>
</dbReference>